<keyword evidence="3" id="KW-0804">Transcription</keyword>
<evidence type="ECO:0000256" key="4">
    <source>
        <dbReference type="PROSITE-ProRule" id="PRU00335"/>
    </source>
</evidence>
<evidence type="ECO:0000313" key="7">
    <source>
        <dbReference type="Proteomes" id="UP000588112"/>
    </source>
</evidence>
<dbReference type="GO" id="GO:0000976">
    <property type="term" value="F:transcription cis-regulatory region binding"/>
    <property type="evidence" value="ECO:0007669"/>
    <property type="project" value="TreeGrafter"/>
</dbReference>
<organism evidence="6 7">
    <name type="scientific">Sphaerisporangium krabiense</name>
    <dbReference type="NCBI Taxonomy" id="763782"/>
    <lineage>
        <taxon>Bacteria</taxon>
        <taxon>Bacillati</taxon>
        <taxon>Actinomycetota</taxon>
        <taxon>Actinomycetes</taxon>
        <taxon>Streptosporangiales</taxon>
        <taxon>Streptosporangiaceae</taxon>
        <taxon>Sphaerisporangium</taxon>
    </lineage>
</organism>
<dbReference type="InterPro" id="IPR009057">
    <property type="entry name" value="Homeodomain-like_sf"/>
</dbReference>
<name>A0A7W8ZCP8_9ACTN</name>
<dbReference type="Proteomes" id="UP000588112">
    <property type="component" value="Unassembled WGS sequence"/>
</dbReference>
<reference evidence="6 7" key="1">
    <citation type="submission" date="2020-08" db="EMBL/GenBank/DDBJ databases">
        <title>Sequencing the genomes of 1000 actinobacteria strains.</title>
        <authorList>
            <person name="Klenk H.-P."/>
        </authorList>
    </citation>
    <scope>NUCLEOTIDE SEQUENCE [LARGE SCALE GENOMIC DNA]</scope>
    <source>
        <strain evidence="6 7">DSM 45790</strain>
    </source>
</reference>
<dbReference type="AlphaFoldDB" id="A0A7W8ZCP8"/>
<evidence type="ECO:0000313" key="6">
    <source>
        <dbReference type="EMBL" id="MBB5631619.1"/>
    </source>
</evidence>
<dbReference type="InterPro" id="IPR050109">
    <property type="entry name" value="HTH-type_TetR-like_transc_reg"/>
</dbReference>
<gene>
    <name evidence="6" type="ORF">BJ981_007405</name>
</gene>
<feature type="domain" description="HTH tetR-type" evidence="5">
    <location>
        <begin position="11"/>
        <end position="71"/>
    </location>
</feature>
<keyword evidence="7" id="KW-1185">Reference proteome</keyword>
<evidence type="ECO:0000259" key="5">
    <source>
        <dbReference type="PROSITE" id="PS50977"/>
    </source>
</evidence>
<dbReference type="PANTHER" id="PTHR30055">
    <property type="entry name" value="HTH-TYPE TRANSCRIPTIONAL REGULATOR RUTR"/>
    <property type="match status" value="1"/>
</dbReference>
<sequence>MARLTRAQSQERNRARVLSAAREEFTELGFREAKIDGIAERAGLTRGAVYSNFPGKRALYFAVLADLAARAPEAPGPEPGRDAREALGAFARAWVGRLPLATDGAHGPAWLAMDLMPEILADERTRRPFAQLMKLDAILLGLALERLRPPGAPPERQVRVAEAALTTLHGATQMAAAAPGFVEPFDVVSVCERLVGLELGGGLPIVPPVPPARPLDRPWSPPREPEPADLVRGGQADLTADGVVAVLGLHRLEAVEEAVRAAPPGAQVTAVMVTGDPGELAALARLVVAGLCGCLRESFPAAAWPRLRVVPDDSGALAAAAGVAAGDDTETALRVAGGRVVARADGRGACHAAASAPAPDRSGAERHG</sequence>
<proteinExistence type="predicted"/>
<dbReference type="PROSITE" id="PS50977">
    <property type="entry name" value="HTH_TETR_2"/>
    <property type="match status" value="1"/>
</dbReference>
<dbReference type="Pfam" id="PF00440">
    <property type="entry name" value="TetR_N"/>
    <property type="match status" value="1"/>
</dbReference>
<dbReference type="RefSeq" id="WP_184618080.1">
    <property type="nucleotide sequence ID" value="NZ_BOOS01000009.1"/>
</dbReference>
<keyword evidence="2 4" id="KW-0238">DNA-binding</keyword>
<dbReference type="SUPFAM" id="SSF46689">
    <property type="entry name" value="Homeodomain-like"/>
    <property type="match status" value="1"/>
</dbReference>
<dbReference type="PANTHER" id="PTHR30055:SF234">
    <property type="entry name" value="HTH-TYPE TRANSCRIPTIONAL REGULATOR BETI"/>
    <property type="match status" value="1"/>
</dbReference>
<evidence type="ECO:0000256" key="2">
    <source>
        <dbReference type="ARBA" id="ARBA00023125"/>
    </source>
</evidence>
<accession>A0A7W8ZCP8</accession>
<evidence type="ECO:0000256" key="3">
    <source>
        <dbReference type="ARBA" id="ARBA00023163"/>
    </source>
</evidence>
<evidence type="ECO:0000256" key="1">
    <source>
        <dbReference type="ARBA" id="ARBA00023015"/>
    </source>
</evidence>
<dbReference type="PRINTS" id="PR00455">
    <property type="entry name" value="HTHTETR"/>
</dbReference>
<dbReference type="Gene3D" id="1.10.357.10">
    <property type="entry name" value="Tetracycline Repressor, domain 2"/>
    <property type="match status" value="1"/>
</dbReference>
<dbReference type="EMBL" id="JACHBR010000003">
    <property type="protein sequence ID" value="MBB5631619.1"/>
    <property type="molecule type" value="Genomic_DNA"/>
</dbReference>
<feature type="DNA-binding region" description="H-T-H motif" evidence="4">
    <location>
        <begin position="34"/>
        <end position="53"/>
    </location>
</feature>
<keyword evidence="1" id="KW-0805">Transcription regulation</keyword>
<dbReference type="GO" id="GO:0003700">
    <property type="term" value="F:DNA-binding transcription factor activity"/>
    <property type="evidence" value="ECO:0007669"/>
    <property type="project" value="TreeGrafter"/>
</dbReference>
<protein>
    <submittedName>
        <fullName evidence="6">AcrR family transcriptional regulator</fullName>
    </submittedName>
</protein>
<dbReference type="InterPro" id="IPR001647">
    <property type="entry name" value="HTH_TetR"/>
</dbReference>
<comment type="caution">
    <text evidence="6">The sequence shown here is derived from an EMBL/GenBank/DDBJ whole genome shotgun (WGS) entry which is preliminary data.</text>
</comment>